<evidence type="ECO:0000256" key="3">
    <source>
        <dbReference type="ARBA" id="ARBA00023152"/>
    </source>
</evidence>
<evidence type="ECO:0000256" key="4">
    <source>
        <dbReference type="ARBA" id="ARBA00023235"/>
    </source>
</evidence>
<evidence type="ECO:0000256" key="1">
    <source>
        <dbReference type="ARBA" id="ARBA00006717"/>
    </source>
</evidence>
<dbReference type="GO" id="GO:0004619">
    <property type="term" value="F:phosphoglycerate mutase activity"/>
    <property type="evidence" value="ECO:0007669"/>
    <property type="project" value="UniProtKB-EC"/>
</dbReference>
<dbReference type="PANTHER" id="PTHR11931">
    <property type="entry name" value="PHOSPHOGLYCERATE MUTASE"/>
    <property type="match status" value="1"/>
</dbReference>
<dbReference type="EMBL" id="MEVC01000017">
    <property type="protein sequence ID" value="OGC54734.1"/>
    <property type="molecule type" value="Genomic_DNA"/>
</dbReference>
<keyword evidence="3" id="KW-0324">Glycolysis</keyword>
<dbReference type="InterPro" id="IPR005952">
    <property type="entry name" value="Phosphogly_mut1"/>
</dbReference>
<gene>
    <name evidence="5" type="ORF">A2797_00930</name>
</gene>
<dbReference type="CDD" id="cd07067">
    <property type="entry name" value="HP_PGM_like"/>
    <property type="match status" value="1"/>
</dbReference>
<proteinExistence type="inferred from homology"/>
<evidence type="ECO:0000313" key="5">
    <source>
        <dbReference type="EMBL" id="OGC54734.1"/>
    </source>
</evidence>
<reference evidence="5 6" key="1">
    <citation type="journal article" date="2016" name="Nat. Commun.">
        <title>Thousands of microbial genomes shed light on interconnected biogeochemical processes in an aquifer system.</title>
        <authorList>
            <person name="Anantharaman K."/>
            <person name="Brown C.T."/>
            <person name="Hug L.A."/>
            <person name="Sharon I."/>
            <person name="Castelle C.J."/>
            <person name="Probst A.J."/>
            <person name="Thomas B.C."/>
            <person name="Singh A."/>
            <person name="Wilkins M.J."/>
            <person name="Karaoz U."/>
            <person name="Brodie E.L."/>
            <person name="Williams K.H."/>
            <person name="Hubbard S.S."/>
            <person name="Banfield J.F."/>
        </authorList>
    </citation>
    <scope>NUCLEOTIDE SEQUENCE [LARGE SCALE GENOMIC DNA]</scope>
</reference>
<dbReference type="AlphaFoldDB" id="A0A1F4VC34"/>
<name>A0A1F4VC34_UNCKA</name>
<dbReference type="Gene3D" id="3.40.50.1240">
    <property type="entry name" value="Phosphoglycerate mutase-like"/>
    <property type="match status" value="1"/>
</dbReference>
<dbReference type="InterPro" id="IPR013078">
    <property type="entry name" value="His_Pase_superF_clade-1"/>
</dbReference>
<dbReference type="SMART" id="SM00855">
    <property type="entry name" value="PGAM"/>
    <property type="match status" value="1"/>
</dbReference>
<protein>
    <recommendedName>
        <fullName evidence="2">phosphoglycerate mutase (2,3-diphosphoglycerate-dependent)</fullName>
        <ecNumber evidence="2">5.4.2.11</ecNumber>
    </recommendedName>
</protein>
<keyword evidence="4" id="KW-0413">Isomerase</keyword>
<evidence type="ECO:0000313" key="6">
    <source>
        <dbReference type="Proteomes" id="UP000179005"/>
    </source>
</evidence>
<dbReference type="SUPFAM" id="SSF53254">
    <property type="entry name" value="Phosphoglycerate mutase-like"/>
    <property type="match status" value="1"/>
</dbReference>
<dbReference type="STRING" id="1802619.A2797_00930"/>
<organism evidence="5 6">
    <name type="scientific">candidate division WWE3 bacterium RIFCSPHIGHO2_01_FULL_48_15</name>
    <dbReference type="NCBI Taxonomy" id="1802619"/>
    <lineage>
        <taxon>Bacteria</taxon>
        <taxon>Katanobacteria</taxon>
    </lineage>
</organism>
<comment type="similarity">
    <text evidence="1">Belongs to the phosphoglycerate mutase family. BPG-dependent PGAM subfamily.</text>
</comment>
<dbReference type="Pfam" id="PF00300">
    <property type="entry name" value="His_Phos_1"/>
    <property type="match status" value="1"/>
</dbReference>
<evidence type="ECO:0000256" key="2">
    <source>
        <dbReference type="ARBA" id="ARBA00012028"/>
    </source>
</evidence>
<dbReference type="EC" id="5.4.2.11" evidence="2"/>
<dbReference type="Proteomes" id="UP000179005">
    <property type="component" value="Unassembled WGS sequence"/>
</dbReference>
<dbReference type="InterPro" id="IPR029033">
    <property type="entry name" value="His_PPase_superfam"/>
</dbReference>
<dbReference type="GO" id="GO:0006096">
    <property type="term" value="P:glycolytic process"/>
    <property type="evidence" value="ECO:0007669"/>
    <property type="project" value="UniProtKB-KW"/>
</dbReference>
<accession>A0A1F4VC34</accession>
<comment type="caution">
    <text evidence="5">The sequence shown here is derived from an EMBL/GenBank/DDBJ whole genome shotgun (WGS) entry which is preliminary data.</text>
</comment>
<sequence>MLRKKKLPANSRPLELVFVRHGESEGNVAAAAAEHGDNSYFTKEFSQRHSSTYDLTPKGIEQSRAAGKWITGNINGGKFDAYYCSTYVRARKTAGHLGLPGAQWYIRDYIREHDWGNLDAMTDEERWAKYPEVMKKRDISKFYFSTPGGESMADMVVRARVGILTTLYRDLPNGRGVVVTHGNVMWPIRIIMEGWLPEEFQALRDRRDPKDKINNGQILQYTRIDPVSGEISEKFGWVRSVCPWDLSLSPNEWQEVVHKKYTNEELVAT</sequence>